<evidence type="ECO:0000256" key="1">
    <source>
        <dbReference type="SAM" id="MobiDB-lite"/>
    </source>
</evidence>
<evidence type="ECO:0000313" key="3">
    <source>
        <dbReference type="Proteomes" id="UP000650424"/>
    </source>
</evidence>
<evidence type="ECO:0008006" key="4">
    <source>
        <dbReference type="Google" id="ProtNLM"/>
    </source>
</evidence>
<evidence type="ECO:0000313" key="2">
    <source>
        <dbReference type="EMBL" id="MBC3917975.1"/>
    </source>
</evidence>
<dbReference type="RefSeq" id="WP_186947200.1">
    <property type="nucleotide sequence ID" value="NZ_JACOGF010000004.1"/>
</dbReference>
<dbReference type="EMBL" id="JACOGF010000004">
    <property type="protein sequence ID" value="MBC3917975.1"/>
    <property type="molecule type" value="Genomic_DNA"/>
</dbReference>
<dbReference type="Proteomes" id="UP000650424">
    <property type="component" value="Unassembled WGS sequence"/>
</dbReference>
<protein>
    <recommendedName>
        <fullName evidence="4">Nudix hydrolase domain-containing protein</fullName>
    </recommendedName>
</protein>
<comment type="caution">
    <text evidence="2">The sequence shown here is derived from an EMBL/GenBank/DDBJ whole genome shotgun (WGS) entry which is preliminary data.</text>
</comment>
<proteinExistence type="predicted"/>
<accession>A0ABR6ZQ17</accession>
<gene>
    <name evidence="2" type="ORF">H8L32_10855</name>
</gene>
<name>A0ABR6ZQ17_9BURK</name>
<reference evidence="2 3" key="1">
    <citation type="submission" date="2020-08" db="EMBL/GenBank/DDBJ databases">
        <title>Novel species isolated from subtropical streams in China.</title>
        <authorList>
            <person name="Lu H."/>
        </authorList>
    </citation>
    <scope>NUCLEOTIDE SEQUENCE [LARGE SCALE GENOMIC DNA]</scope>
    <source>
        <strain evidence="2 3">CY18W</strain>
    </source>
</reference>
<organism evidence="2 3">
    <name type="scientific">Undibacterium hunanense</name>
    <dbReference type="NCBI Taxonomy" id="2762292"/>
    <lineage>
        <taxon>Bacteria</taxon>
        <taxon>Pseudomonadati</taxon>
        <taxon>Pseudomonadota</taxon>
        <taxon>Betaproteobacteria</taxon>
        <taxon>Burkholderiales</taxon>
        <taxon>Oxalobacteraceae</taxon>
        <taxon>Undibacterium</taxon>
    </lineage>
</organism>
<keyword evidence="3" id="KW-1185">Reference proteome</keyword>
<feature type="region of interest" description="Disordered" evidence="1">
    <location>
        <begin position="1"/>
        <end position="22"/>
    </location>
</feature>
<sequence length="711" mass="81093">MTLNASTPTPGLPDNTESSEKMLNLSPSLSDMQAAEASAAHIVFEILNQHAVSVDTQSHSASLYAESLLYMVYWFHRLRDPIRKNGIEDCVANYLNVDRQSAVVSALLSDQRLKVQAKQRIDQGVMVRKTVDVLVMRDGQQGREFLVLDRTFFPEGMSLPGGLLQDEDEQNEFGIPGNIFAALRVTGSKVFGSVTPEYGISEKDGRKYYFVQGKAKDAGTKDAKNEEKNEARIYMDRTVSHGYRDHLKEIALPSDPRHIVDTIGFLVEIADTEGVQGRWLPESVMTTPNAKEGSFAFGHHKQIAAALVAKNFSKTQGISHHEWIREWVRNPVELYRGLRARFELHNGSLDTPVLELLPVVDYFRSQMTLAAMDEKCRDNAALSFMRDQLLHKFHHVTIQNGAMCPYAPTLRVLFEAVGFFDIACRTEKNLSTHFQKKYWYRYEELMRRIPEVIIIPTFDNISATDLMKIRGTPVYFIGVSTEPVYVDEFWQSPLEFLIHDLNHAWKMMDMDDRFFQHRPETSRDELISKSNAFIREYFPTIAIQKTDTEEQKEMKKLKKILLFEVGHEDARPLLPHIVSEALLEDEGYEFPDIVVRYDETGKQAYLEQRTIPGITALSYVRHKLQHGFFDQTDSQNIQIVSPKYRSVEWIVRATEELLSEMQATIPPAVQAEGLTEYLTRQACSRGPAILHAPENLDPAVEEYGDGTVSME</sequence>